<keyword evidence="1" id="KW-0812">Transmembrane</keyword>
<dbReference type="AlphaFoldDB" id="A0AAE1E847"/>
<organism evidence="2 3">
    <name type="scientific">Elysia crispata</name>
    <name type="common">lettuce slug</name>
    <dbReference type="NCBI Taxonomy" id="231223"/>
    <lineage>
        <taxon>Eukaryota</taxon>
        <taxon>Metazoa</taxon>
        <taxon>Spiralia</taxon>
        <taxon>Lophotrochozoa</taxon>
        <taxon>Mollusca</taxon>
        <taxon>Gastropoda</taxon>
        <taxon>Heterobranchia</taxon>
        <taxon>Euthyneura</taxon>
        <taxon>Panpulmonata</taxon>
        <taxon>Sacoglossa</taxon>
        <taxon>Placobranchoidea</taxon>
        <taxon>Plakobranchidae</taxon>
        <taxon>Elysia</taxon>
    </lineage>
</organism>
<evidence type="ECO:0000313" key="3">
    <source>
        <dbReference type="Proteomes" id="UP001283361"/>
    </source>
</evidence>
<dbReference type="EMBL" id="JAWDGP010000883">
    <property type="protein sequence ID" value="KAK3796408.1"/>
    <property type="molecule type" value="Genomic_DNA"/>
</dbReference>
<feature type="transmembrane region" description="Helical" evidence="1">
    <location>
        <begin position="12"/>
        <end position="29"/>
    </location>
</feature>
<reference evidence="2" key="1">
    <citation type="journal article" date="2023" name="G3 (Bethesda)">
        <title>A reference genome for the long-term kleptoplast-retaining sea slug Elysia crispata morphotype clarki.</title>
        <authorList>
            <person name="Eastman K.E."/>
            <person name="Pendleton A.L."/>
            <person name="Shaikh M.A."/>
            <person name="Suttiyut T."/>
            <person name="Ogas R."/>
            <person name="Tomko P."/>
            <person name="Gavelis G."/>
            <person name="Widhalm J.R."/>
            <person name="Wisecaver J.H."/>
        </authorList>
    </citation>
    <scope>NUCLEOTIDE SEQUENCE</scope>
    <source>
        <strain evidence="2">ECLA1</strain>
    </source>
</reference>
<name>A0AAE1E847_9GAST</name>
<comment type="caution">
    <text evidence="2">The sequence shown here is derived from an EMBL/GenBank/DDBJ whole genome shotgun (WGS) entry which is preliminary data.</text>
</comment>
<accession>A0AAE1E847</accession>
<evidence type="ECO:0000256" key="1">
    <source>
        <dbReference type="SAM" id="Phobius"/>
    </source>
</evidence>
<sequence>MVWRYGMISVGVVWRYVMMSVGVVWRYAVGQAHAAQDLLLHSSQKHLQYKPRPSFVKEDKPEGTQLVKHRAVLARC</sequence>
<keyword evidence="1" id="KW-1133">Transmembrane helix</keyword>
<evidence type="ECO:0000313" key="2">
    <source>
        <dbReference type="EMBL" id="KAK3796408.1"/>
    </source>
</evidence>
<protein>
    <submittedName>
        <fullName evidence="2">Uncharacterized protein</fullName>
    </submittedName>
</protein>
<gene>
    <name evidence="2" type="ORF">RRG08_026663</name>
</gene>
<keyword evidence="3" id="KW-1185">Reference proteome</keyword>
<keyword evidence="1" id="KW-0472">Membrane</keyword>
<dbReference type="Proteomes" id="UP001283361">
    <property type="component" value="Unassembled WGS sequence"/>
</dbReference>
<proteinExistence type="predicted"/>